<keyword evidence="3" id="KW-1185">Reference proteome</keyword>
<comment type="caution">
    <text evidence="2">The sequence shown here is derived from an EMBL/GenBank/DDBJ whole genome shotgun (WGS) entry which is preliminary data.</text>
</comment>
<dbReference type="SMART" id="SM00849">
    <property type="entry name" value="Lactamase_B"/>
    <property type="match status" value="1"/>
</dbReference>
<dbReference type="Pfam" id="PF00753">
    <property type="entry name" value="Lactamase_B"/>
    <property type="match status" value="1"/>
</dbReference>
<dbReference type="SUPFAM" id="SSF56281">
    <property type="entry name" value="Metallo-hydrolase/oxidoreductase"/>
    <property type="match status" value="1"/>
</dbReference>
<dbReference type="AlphaFoldDB" id="A0A6B0SNV4"/>
<keyword evidence="2" id="KW-0378">Hydrolase</keyword>
<dbReference type="InterPro" id="IPR036388">
    <property type="entry name" value="WH-like_DNA-bd_sf"/>
</dbReference>
<dbReference type="InterPro" id="IPR050662">
    <property type="entry name" value="Sec-metab_biosynth-thioest"/>
</dbReference>
<dbReference type="Proteomes" id="UP000471521">
    <property type="component" value="Unassembled WGS sequence"/>
</dbReference>
<reference evidence="2 3" key="1">
    <citation type="submission" date="2019-12" db="EMBL/GenBank/DDBJ databases">
        <title>Isolation and characterization of three novel carbon monoxide-oxidizing members of Halobacteria from salione crusts and soils.</title>
        <authorList>
            <person name="Myers M.R."/>
            <person name="King G.M."/>
        </authorList>
    </citation>
    <scope>NUCLEOTIDE SEQUENCE [LARGE SCALE GENOMIC DNA]</scope>
    <source>
        <strain evidence="2 3">PCN9</strain>
    </source>
</reference>
<evidence type="ECO:0000313" key="3">
    <source>
        <dbReference type="Proteomes" id="UP000471521"/>
    </source>
</evidence>
<sequence length="253" mass="26938">MIDRFAVPVETRAPGGATNAYVLGDEERVLVDPAGQTPELDDAAADVDHVAVTHTHPDHVGAVRASAAAADATVWAFAPFADRFEATTGVAPDRCFRPGDELGASGVTAMATPGHAPDHVAFCVGGEAVTGDLVFADSSVFVGTPDGDMRAYLASLRRAAARDFDRLHPGHGDVVDSPRERLHELYAHRRDRERRVLDAVRRGSTAVPDVVGDAYAKDLRGFEDLAAASVRAHLEKLAVEGRIEWDGERATPT</sequence>
<dbReference type="PANTHER" id="PTHR23131">
    <property type="entry name" value="ENDORIBONUCLEASE LACTB2"/>
    <property type="match status" value="1"/>
</dbReference>
<name>A0A6B0SNV4_9EURY</name>
<dbReference type="InterPro" id="IPR001279">
    <property type="entry name" value="Metallo-B-lactamas"/>
</dbReference>
<dbReference type="EMBL" id="WUUU01000102">
    <property type="protein sequence ID" value="MXR21331.1"/>
    <property type="molecule type" value="Genomic_DNA"/>
</dbReference>
<feature type="domain" description="Metallo-beta-lactamase" evidence="1">
    <location>
        <begin position="17"/>
        <end position="171"/>
    </location>
</feature>
<evidence type="ECO:0000313" key="2">
    <source>
        <dbReference type="EMBL" id="MXR21331.1"/>
    </source>
</evidence>
<accession>A0A6B0SNV4</accession>
<dbReference type="PANTHER" id="PTHR23131:SF0">
    <property type="entry name" value="ENDORIBONUCLEASE LACTB2"/>
    <property type="match status" value="1"/>
</dbReference>
<organism evidence="2 3">
    <name type="scientific">Halobacterium bonnevillei</name>
    <dbReference type="NCBI Taxonomy" id="2692200"/>
    <lineage>
        <taxon>Archaea</taxon>
        <taxon>Methanobacteriati</taxon>
        <taxon>Methanobacteriota</taxon>
        <taxon>Stenosarchaea group</taxon>
        <taxon>Halobacteria</taxon>
        <taxon>Halobacteriales</taxon>
        <taxon>Halobacteriaceae</taxon>
        <taxon>Halobacterium</taxon>
    </lineage>
</organism>
<evidence type="ECO:0000259" key="1">
    <source>
        <dbReference type="SMART" id="SM00849"/>
    </source>
</evidence>
<dbReference type="GO" id="GO:0016787">
    <property type="term" value="F:hydrolase activity"/>
    <property type="evidence" value="ECO:0007669"/>
    <property type="project" value="UniProtKB-KW"/>
</dbReference>
<proteinExistence type="predicted"/>
<gene>
    <name evidence="2" type="ORF">GRX66_12215</name>
</gene>
<protein>
    <submittedName>
        <fullName evidence="2">MBL fold metallo-hydrolase</fullName>
    </submittedName>
</protein>
<dbReference type="RefSeq" id="WP_325064089.1">
    <property type="nucleotide sequence ID" value="NZ_WUUU01000102.1"/>
</dbReference>
<dbReference type="Gene3D" id="3.60.15.10">
    <property type="entry name" value="Ribonuclease Z/Hydroxyacylglutathione hydrolase-like"/>
    <property type="match status" value="1"/>
</dbReference>
<dbReference type="InterPro" id="IPR036866">
    <property type="entry name" value="RibonucZ/Hydroxyglut_hydro"/>
</dbReference>
<dbReference type="Gene3D" id="1.10.10.10">
    <property type="entry name" value="Winged helix-like DNA-binding domain superfamily/Winged helix DNA-binding domain"/>
    <property type="match status" value="1"/>
</dbReference>